<dbReference type="Proteomes" id="UP001595791">
    <property type="component" value="Unassembled WGS sequence"/>
</dbReference>
<evidence type="ECO:0000313" key="3">
    <source>
        <dbReference type="Proteomes" id="UP001595791"/>
    </source>
</evidence>
<organism evidence="2 3">
    <name type="scientific">Chitinimonas lacunae</name>
    <dbReference type="NCBI Taxonomy" id="1963018"/>
    <lineage>
        <taxon>Bacteria</taxon>
        <taxon>Pseudomonadati</taxon>
        <taxon>Pseudomonadota</taxon>
        <taxon>Betaproteobacteria</taxon>
        <taxon>Neisseriales</taxon>
        <taxon>Chitinibacteraceae</taxon>
        <taxon>Chitinimonas</taxon>
    </lineage>
</organism>
<proteinExistence type="predicted"/>
<dbReference type="RefSeq" id="WP_378168777.1">
    <property type="nucleotide sequence ID" value="NZ_JBHSBU010000004.1"/>
</dbReference>
<dbReference type="EMBL" id="JBHSBU010000004">
    <property type="protein sequence ID" value="MFC4162014.1"/>
    <property type="molecule type" value="Genomic_DNA"/>
</dbReference>
<gene>
    <name evidence="2" type="ORF">ACFOW7_22000</name>
</gene>
<dbReference type="NCBIfam" id="TIGR01558">
    <property type="entry name" value="sm_term_P27"/>
    <property type="match status" value="1"/>
</dbReference>
<comment type="caution">
    <text evidence="2">The sequence shown here is derived from an EMBL/GenBank/DDBJ whole genome shotgun (WGS) entry which is preliminary data.</text>
</comment>
<name>A0ABV8MXC8_9NEIS</name>
<feature type="region of interest" description="Disordered" evidence="1">
    <location>
        <begin position="1"/>
        <end position="34"/>
    </location>
</feature>
<evidence type="ECO:0000313" key="2">
    <source>
        <dbReference type="EMBL" id="MFC4162014.1"/>
    </source>
</evidence>
<feature type="region of interest" description="Disordered" evidence="1">
    <location>
        <begin position="131"/>
        <end position="155"/>
    </location>
</feature>
<dbReference type="InterPro" id="IPR006448">
    <property type="entry name" value="Phage_term_ssu_P27"/>
</dbReference>
<reference evidence="3" key="1">
    <citation type="journal article" date="2019" name="Int. J. Syst. Evol. Microbiol.">
        <title>The Global Catalogue of Microorganisms (GCM) 10K type strain sequencing project: providing services to taxonomists for standard genome sequencing and annotation.</title>
        <authorList>
            <consortium name="The Broad Institute Genomics Platform"/>
            <consortium name="The Broad Institute Genome Sequencing Center for Infectious Disease"/>
            <person name="Wu L."/>
            <person name="Ma J."/>
        </authorList>
    </citation>
    <scope>NUCLEOTIDE SEQUENCE [LARGE SCALE GENOMIC DNA]</scope>
    <source>
        <strain evidence="3">LMG 29894</strain>
    </source>
</reference>
<accession>A0ABV8MXC8</accession>
<feature type="compositionally biased region" description="Polar residues" evidence="1">
    <location>
        <begin position="131"/>
        <end position="146"/>
    </location>
</feature>
<protein>
    <submittedName>
        <fullName evidence="2">Phage terminase small subunit P27 family</fullName>
    </submittedName>
</protein>
<keyword evidence="3" id="KW-1185">Reference proteome</keyword>
<dbReference type="Pfam" id="PF05119">
    <property type="entry name" value="Terminase_4"/>
    <property type="match status" value="1"/>
</dbReference>
<evidence type="ECO:0000256" key="1">
    <source>
        <dbReference type="SAM" id="MobiDB-lite"/>
    </source>
</evidence>
<sequence length="155" mass="16660">MPNAPGQGRKPKPKPNLKIVGGRGNNAPLTNAPLSEYPPPDWLTAVAREKWEELAPQLAGTRVLTDVDLHNLEVFCVAYANWRAAEAEIAQYGIVISTDFGPKKNPACTVSNECARRLAAFGAMLGLDPSSRSRLGTGSNTPQQANPFKGILKPK</sequence>